<feature type="transmembrane region" description="Helical" evidence="1">
    <location>
        <begin position="39"/>
        <end position="58"/>
    </location>
</feature>
<keyword evidence="1" id="KW-0472">Membrane</keyword>
<accession>A0A919NH75</accession>
<dbReference type="SUPFAM" id="SSF50998">
    <property type="entry name" value="Quinoprotein alcohol dehydrogenase-like"/>
    <property type="match status" value="2"/>
</dbReference>
<name>A0A919NH75_9ACTN</name>
<dbReference type="InterPro" id="IPR011047">
    <property type="entry name" value="Quinoprotein_ADH-like_sf"/>
</dbReference>
<dbReference type="Pfam" id="PF13360">
    <property type="entry name" value="PQQ_2"/>
    <property type="match status" value="1"/>
</dbReference>
<keyword evidence="1" id="KW-1133">Transmembrane helix</keyword>
<gene>
    <name evidence="3" type="ORF">Ate02nite_13010</name>
</gene>
<keyword evidence="1" id="KW-0812">Transmembrane</keyword>
<evidence type="ECO:0000259" key="2">
    <source>
        <dbReference type="Pfam" id="PF13360"/>
    </source>
</evidence>
<dbReference type="Gene3D" id="2.130.10.10">
    <property type="entry name" value="YVTN repeat-like/Quinoprotein amine dehydrogenase"/>
    <property type="match status" value="1"/>
</dbReference>
<comment type="caution">
    <text evidence="3">The sequence shown here is derived from an EMBL/GenBank/DDBJ whole genome shotgun (WGS) entry which is preliminary data.</text>
</comment>
<dbReference type="RefSeq" id="WP_203800477.1">
    <property type="nucleotide sequence ID" value="NZ_BOMY01000008.1"/>
</dbReference>
<dbReference type="Proteomes" id="UP000623608">
    <property type="component" value="Unassembled WGS sequence"/>
</dbReference>
<dbReference type="InterPro" id="IPR002372">
    <property type="entry name" value="PQQ_rpt_dom"/>
</dbReference>
<protein>
    <recommendedName>
        <fullName evidence="2">Pyrrolo-quinoline quinone repeat domain-containing protein</fullName>
    </recommendedName>
</protein>
<evidence type="ECO:0000313" key="4">
    <source>
        <dbReference type="Proteomes" id="UP000623608"/>
    </source>
</evidence>
<sequence length="480" mass="50933">MPTDLDDLFDALGRNADALPLAGASDAKRRGRQRTWTQAAVAAAAAVVLVVAGIGIALRDPHPRASRPAATPTVSTPAGIPVVGTVKLGTARLATALTAQDGERAYTTWMSQDDNTQWVLGADLATGTEAWPARQIDDKDRAIEQILVVPSAVLVVTLTHSGAMPERALYAFDPASGVPLWQDYVPAGDSVVFTDQMLVRSSRSEGLVEGLDWRTGEQRWRVLLQDDRPARTIGMRVAADEERIDRAGPRPDLTDGRVVVVTVAGQVQVRQAGTGELLANAAVPVGSGNTMVAYEGRLFSHDEADDNGGPHHIRATDLTGSGASAIVGTVPDRFLTMAGCGPNRICVVTARKPNYKTTVLTAFDAAKRKKLWETASQYGGDQLSSARGRTMLSALDGGDEMFDANGTRIFTATLTNGWLDAGTLMMVAPDGTGRWSRLSIADQKLTPLGPSPGEQLGFCASTSTLLACPAEAGLRIWRVR</sequence>
<dbReference type="InterPro" id="IPR015943">
    <property type="entry name" value="WD40/YVTN_repeat-like_dom_sf"/>
</dbReference>
<feature type="domain" description="Pyrrolo-quinoline quinone repeat" evidence="2">
    <location>
        <begin position="117"/>
        <end position="231"/>
    </location>
</feature>
<keyword evidence="4" id="KW-1185">Reference proteome</keyword>
<dbReference type="EMBL" id="BOMY01000008">
    <property type="protein sequence ID" value="GIF18571.1"/>
    <property type="molecule type" value="Genomic_DNA"/>
</dbReference>
<dbReference type="AlphaFoldDB" id="A0A919NH75"/>
<proteinExistence type="predicted"/>
<reference evidence="3" key="1">
    <citation type="submission" date="2021-01" db="EMBL/GenBank/DDBJ databases">
        <title>Whole genome shotgun sequence of Actinoplanes tereljensis NBRC 105297.</title>
        <authorList>
            <person name="Komaki H."/>
            <person name="Tamura T."/>
        </authorList>
    </citation>
    <scope>NUCLEOTIDE SEQUENCE</scope>
    <source>
        <strain evidence="3">NBRC 105297</strain>
    </source>
</reference>
<organism evidence="3 4">
    <name type="scientific">Paractinoplanes tereljensis</name>
    <dbReference type="NCBI Taxonomy" id="571912"/>
    <lineage>
        <taxon>Bacteria</taxon>
        <taxon>Bacillati</taxon>
        <taxon>Actinomycetota</taxon>
        <taxon>Actinomycetes</taxon>
        <taxon>Micromonosporales</taxon>
        <taxon>Micromonosporaceae</taxon>
        <taxon>Paractinoplanes</taxon>
    </lineage>
</organism>
<evidence type="ECO:0000256" key="1">
    <source>
        <dbReference type="SAM" id="Phobius"/>
    </source>
</evidence>
<evidence type="ECO:0000313" key="3">
    <source>
        <dbReference type="EMBL" id="GIF18571.1"/>
    </source>
</evidence>